<keyword evidence="3" id="KW-1185">Reference proteome</keyword>
<organism evidence="2 3">
    <name type="scientific">Trifolium medium</name>
    <dbReference type="NCBI Taxonomy" id="97028"/>
    <lineage>
        <taxon>Eukaryota</taxon>
        <taxon>Viridiplantae</taxon>
        <taxon>Streptophyta</taxon>
        <taxon>Embryophyta</taxon>
        <taxon>Tracheophyta</taxon>
        <taxon>Spermatophyta</taxon>
        <taxon>Magnoliopsida</taxon>
        <taxon>eudicotyledons</taxon>
        <taxon>Gunneridae</taxon>
        <taxon>Pentapetalae</taxon>
        <taxon>rosids</taxon>
        <taxon>fabids</taxon>
        <taxon>Fabales</taxon>
        <taxon>Fabaceae</taxon>
        <taxon>Papilionoideae</taxon>
        <taxon>50 kb inversion clade</taxon>
        <taxon>NPAAA clade</taxon>
        <taxon>Hologalegina</taxon>
        <taxon>IRL clade</taxon>
        <taxon>Trifolieae</taxon>
        <taxon>Trifolium</taxon>
    </lineage>
</organism>
<protein>
    <submittedName>
        <fullName evidence="2">Uncharacterized protein</fullName>
    </submittedName>
</protein>
<reference evidence="2 3" key="1">
    <citation type="journal article" date="2018" name="Front. Plant Sci.">
        <title>Red Clover (Trifolium pratense) and Zigzag Clover (T. medium) - A Picture of Genomic Similarities and Differences.</title>
        <authorList>
            <person name="Dluhosova J."/>
            <person name="Istvanek J."/>
            <person name="Nedelnik J."/>
            <person name="Repkova J."/>
        </authorList>
    </citation>
    <scope>NUCLEOTIDE SEQUENCE [LARGE SCALE GENOMIC DNA]</scope>
    <source>
        <strain evidence="3">cv. 10/8</strain>
        <tissue evidence="2">Leaf</tissue>
    </source>
</reference>
<gene>
    <name evidence="2" type="ORF">A2U01_0007900</name>
</gene>
<dbReference type="AlphaFoldDB" id="A0A392MHQ0"/>
<feature type="compositionally biased region" description="Basic and acidic residues" evidence="1">
    <location>
        <begin position="19"/>
        <end position="32"/>
    </location>
</feature>
<name>A0A392MHQ0_9FABA</name>
<evidence type="ECO:0000313" key="3">
    <source>
        <dbReference type="Proteomes" id="UP000265520"/>
    </source>
</evidence>
<proteinExistence type="predicted"/>
<dbReference type="EMBL" id="LXQA010011393">
    <property type="protein sequence ID" value="MCH87036.1"/>
    <property type="molecule type" value="Genomic_DNA"/>
</dbReference>
<feature type="region of interest" description="Disordered" evidence="1">
    <location>
        <begin position="15"/>
        <end position="37"/>
    </location>
</feature>
<accession>A0A392MHQ0</accession>
<dbReference type="Proteomes" id="UP000265520">
    <property type="component" value="Unassembled WGS sequence"/>
</dbReference>
<evidence type="ECO:0000313" key="2">
    <source>
        <dbReference type="EMBL" id="MCH87036.1"/>
    </source>
</evidence>
<sequence length="105" mass="11674">MKVTKLVADSVRYLSSGTDSKRTGKKPVEPARNRVRSGNDMIRDYEVARGYLKRVRTPAPAFITLCPRKVGGRLDLFGSVPQASQNIRPSPQSEHFTGLVRLTMS</sequence>
<evidence type="ECO:0000256" key="1">
    <source>
        <dbReference type="SAM" id="MobiDB-lite"/>
    </source>
</evidence>
<comment type="caution">
    <text evidence="2">The sequence shown here is derived from an EMBL/GenBank/DDBJ whole genome shotgun (WGS) entry which is preliminary data.</text>
</comment>